<dbReference type="SUPFAM" id="SSF52540">
    <property type="entry name" value="P-loop containing nucleoside triphosphate hydrolases"/>
    <property type="match status" value="4"/>
</dbReference>
<dbReference type="Proteomes" id="UP000440578">
    <property type="component" value="Unassembled WGS sequence"/>
</dbReference>
<evidence type="ECO:0000313" key="3">
    <source>
        <dbReference type="EMBL" id="KAF0301957.1"/>
    </source>
</evidence>
<organism evidence="3 4">
    <name type="scientific">Amphibalanus amphitrite</name>
    <name type="common">Striped barnacle</name>
    <name type="synonym">Balanus amphitrite</name>
    <dbReference type="NCBI Taxonomy" id="1232801"/>
    <lineage>
        <taxon>Eukaryota</taxon>
        <taxon>Metazoa</taxon>
        <taxon>Ecdysozoa</taxon>
        <taxon>Arthropoda</taxon>
        <taxon>Crustacea</taxon>
        <taxon>Multicrustacea</taxon>
        <taxon>Cirripedia</taxon>
        <taxon>Thoracica</taxon>
        <taxon>Thoracicalcarea</taxon>
        <taxon>Balanomorpha</taxon>
        <taxon>Balanoidea</taxon>
        <taxon>Balanidae</taxon>
        <taxon>Amphibalaninae</taxon>
        <taxon>Amphibalanus</taxon>
    </lineage>
</organism>
<feature type="region of interest" description="Disordered" evidence="1">
    <location>
        <begin position="1645"/>
        <end position="1667"/>
    </location>
</feature>
<dbReference type="Gene3D" id="3.40.50.300">
    <property type="entry name" value="P-loop containing nucleotide triphosphate hydrolases"/>
    <property type="match status" value="2"/>
</dbReference>
<accession>A0A6A4W1V8</accession>
<feature type="compositionally biased region" description="Acidic residues" evidence="1">
    <location>
        <begin position="1398"/>
        <end position="1407"/>
    </location>
</feature>
<reference evidence="3 4" key="1">
    <citation type="submission" date="2019-07" db="EMBL/GenBank/DDBJ databases">
        <title>Draft genome assembly of a fouling barnacle, Amphibalanus amphitrite (Darwin, 1854): The first reference genome for Thecostraca.</title>
        <authorList>
            <person name="Kim W."/>
        </authorList>
    </citation>
    <scope>NUCLEOTIDE SEQUENCE [LARGE SCALE GENOMIC DNA]</scope>
    <source>
        <strain evidence="3">SNU_AA5</strain>
        <tissue evidence="3">Soma without cirri and trophi</tissue>
    </source>
</reference>
<evidence type="ECO:0000259" key="2">
    <source>
        <dbReference type="SMART" id="SM00382"/>
    </source>
</evidence>
<protein>
    <recommendedName>
        <fullName evidence="2">AAA+ ATPase domain-containing protein</fullName>
    </recommendedName>
</protein>
<name>A0A6A4W1V8_AMPAM</name>
<feature type="compositionally biased region" description="Basic and acidic residues" evidence="1">
    <location>
        <begin position="1646"/>
        <end position="1660"/>
    </location>
</feature>
<comment type="caution">
    <text evidence="3">The sequence shown here is derived from an EMBL/GenBank/DDBJ whole genome shotgun (WGS) entry which is preliminary data.</text>
</comment>
<proteinExistence type="predicted"/>
<feature type="compositionally biased region" description="Acidic residues" evidence="1">
    <location>
        <begin position="40"/>
        <end position="49"/>
    </location>
</feature>
<dbReference type="Pfam" id="PF13245">
    <property type="entry name" value="AAA_19"/>
    <property type="match status" value="2"/>
</dbReference>
<dbReference type="InterPro" id="IPR027417">
    <property type="entry name" value="P-loop_NTPase"/>
</dbReference>
<feature type="domain" description="AAA+ ATPase" evidence="2">
    <location>
        <begin position="672"/>
        <end position="824"/>
    </location>
</feature>
<dbReference type="PANTHER" id="PTHR47642:SF5">
    <property type="entry name" value="ATP-DEPENDENT DNA HELICASE"/>
    <property type="match status" value="1"/>
</dbReference>
<keyword evidence="4" id="KW-1185">Reference proteome</keyword>
<feature type="region of interest" description="Disordered" evidence="1">
    <location>
        <begin position="3057"/>
        <end position="3079"/>
    </location>
</feature>
<feature type="region of interest" description="Disordered" evidence="1">
    <location>
        <begin position="1381"/>
        <end position="1409"/>
    </location>
</feature>
<sequence length="3261" mass="363228">MNQLRPDPNDVGDFVGGAERPVASQPALSADASAANNGAPEDDSDEPEPTDISLFSAENLVATDVYSDEAYHQFVKSWTPAETMVLRPVHLVVSVLRLRANQVPFCKHGTISYPLKDACRARNLPCDIHARADKVLRFNEFCNWLESGFTMADELWKSFRLSRSGEGADTTEAGQDDLWEVIENFVGIARSALLHIPMPGVDRENPLPESTPGYMQMAFPEVFRSGDADPYQDRKLDDALSTGDFAAIDELYVRVINGTLRHTGHSGRGDAPSAKDGCAVRRPVVDKAATEAARSADGRAKQVKKEVIVCKRRMPRRLRTEPAVVKDAHDPRIYQFETASNDKWLGSHDPFTILHVLNNVDDKAVVPAWLTRTPRVEWKSSPTDSVGYTFNVLLAQSRGDGSVEYALKYAMKPVAPIRTTGDMLLSAMERREASDNVDIGVVQKMYNQAAASMCQSIFQAVHKNWQLPLLQKNLDVRRFSMSGCRVVKPANAADNPVYVYADSVERFNARLGVNIRHGNIPLADIQRKMSVYEFCDTFTCTEKTIDEDIDDAVQRADRAAASVANPAGYDFQAQWLGDRIVNPEHVRRNYARLASLSAGDAAHSAPVTPSGRQLVLPRLVTGYLKEQREWRRSCREWDAYDQAVAKWRRSMSSRIAEPVAPTVADIRDKRPKALRAFLLGDPGAGKSTTLRSTVHGLSELLVADQADWTDVVKLSAPTGCASFHMAHGATTIHRLFAIRVGQVGDDPLPADSRQFVALCERLGPELGLLIFDEFSMIQRRMMRWVVKRLEEAGINLDDIGVVLVGDPAQILPIGDSPVWSLRQRMDDGKDCCEASRLGMLAFREVFRMPALETVDGFAAWSHAATREPHTLNDDERRAVARFRAAALDGDYETVYLNEVRRTVENDELADHFTKVIIPSFRYGRATHASLQWLRDNTATAEHMAADPLWAGAVTLHGNHWFSELAVNRATVESDNARALVRFANERDTPVMAVNAQHLPTKKAARLQKVSPREFRSTPAVFFACSGLPLMLLENVAPSVGLFNGAHVEFVGPLYLEDDWQVTLSRCEYRERVRTSGVTLTTPLDTPASDRERMYQVPVGSVILKVNGHTVDGDEHRLAELVAASTTVQLVFHTPKHPPHLPEFIVVRVPSYSDNGGPNILGIEDADDLVPIRMVKRGRDKGKKNRAAAGGEESRTEFRIGPPLEGGSAFTGFKGQGATLDRVVAKVKAWVETPGFWTVVVSRVRHPHHLHIPSDQWPTVEEIQVQRLNPDVLEAEIFERQMRINAAKTWRHFVATEDNGEWSSADNVIGDAVHLAWRRLLTRDVAAVVCEELHQKECSPAYEVDANNNIVPRPLVSDINQLRPDPNDVGDFVGGAERPVASQPALSADGTSAANNGAPEDDSDEPEPTDISLFSAENLVATDVYSDEAYHQFVKSWTPAETMVLRPVHLVVSVLRLRANQVPFCKHGTISYPLKDACRARNLPWYDFERLPFVVLVQSRRDGTSAEAMVNMQTILRAKYFMERTMECKYNPRQTRPFYRFVGEQWMPFSNENLAALQRRLSEPDRPSTPAGLRVVLASDIHARADKVLRFNEFCNWLESGFTMADELWKSFRLSRSGEGADTTEAGQDDLWEVIENFVVGQAVDAAADRHNGGQHERRTDDDDESDADEIDVTMRHVLNCAVANGWLLPTPVDGDNVDSTGEPSSVLLRCCEELEMLGREFGNDEGVRAGGISAGAVCGPQSERPEDIRRQGIARSALLHIPMPGVDRENPLPESTPGYMQMAFPEVFRSGDADPYQDRKVSIRQPVTTWRQNWLHWMSRQPEAEGNVDLQFVVSNQLSRDKTGQEANVAIRMTDFPDGLPTKEQLENDPALCKRLAQSLLCLRSKLEDSDAYWRVQKQDAIGIARYLESPPPWRSDAIPMEVYLWQTRAVPYNHHPAIHRLCDNAAVNEALSDERYLHARLANTLRHPGIVAWVSALIGELDTLALSVARHSATYFLVRSEWGANANPHIHRHVISESFSRFLHQLQTSLKLKVAEIERDLRVEDPTFESDDSRVTLETRVSAAWRDCQQKYVRHIGRCYTNWNAGLTKDGERTFDFAYDRKTTVCRASMAVQLDDALSTGDFAAIDELYVRVINGTLRHTGHSGRGDAPSAKDGCAVRRPVVDKAATEAARSADGRAKQVKKEVIVCKRRMPRRLRTEPAVVKDAHDPRIYQFETASNDKWLGSHDPFTILHVLNNVDDKAVVPAWLTRTPRVEWKSSPTDSGGYTFNVLLAQSRGDGSVEYALKYAMKPVAPIRTTGDMLLSAMERREASDNVDIGVVQKMYNQAAASMCQSIFQAVHKNWQLPLLQKNLDVRRFSMSGCRVVKPANAADNPVYVYADSVERFNARLGVNIRHGNIPLADIQRKMSVYEFCDTFTCTEKTIDEDIDDAVQRADRAAASVANPAGYDFQAQWLGDRIVNPEHVRRNYARLASLSAGDAAHSAPVTPSGRQLVLPRLVTGYLKEQREWRRSCREWDAYDQAVAKWRRSMSSRIAEPVAPTVADIRDKRPKALRAFLLGDPGAGKSTTLRSTVHGLSELLVADQADWTDVVKLSAPTGCASFHMAHGATTIHRLFAIRVGQVGDDPLPADSRQFVALCERLGPELGLLIFDEFSMIQRRMMRWVVKRLEEAGINLDDIGVVLVGDPAQILPIGDSPVWSLRQRMDDGKDCCEASRLGMLAFREVFRMPALETVDGFAAWSHAATREPHTLNDDERRAVARFRAAALDGDYETVYLNEVRRTVENDELADHFTKVIIPSFRYGRATHASLQWLRDNTATAEHMAADPLWAGAVTLHGNHWFSELAVNRATVESDNARALVRFANERDTPVMAVNAQHLPTKKAARLQKVSPREFRSTPAVFFACSGLPLMLLENVAPSVGLFNGAHVEFVGPLYLEDDWQVTLSRCEYKERVRTSGVTLTTPLDTPASDRERMYQVPVGSVILKVNGHTVDGDEHRLAELVAASTTVQLVFHTPKHPPHLPEFIVVRVPSYSDNGGPNILGIEDADDLVPIRMVKRGRDKGKKNRAAAGGEESRTEFRIGPPLEGGSAFTGFKGQGATLDRVVAKVKAWVETPGFWTVVVSRVRHPHHLHIPSDQWPTVEEIQVQRLNPDVLEAEIFERQMRINAAKTWRHFVATEDDGEWSSADNVIGDAVHLAWRRLLTRDVAAVVCEELHQKAHGVDGDAPLPPGRQSDRPLPLLAVDDEAGVASSSSAVLMLIGGHPA</sequence>
<dbReference type="InterPro" id="IPR051055">
    <property type="entry name" value="PIF1_helicase"/>
</dbReference>
<feature type="region of interest" description="Disordered" evidence="1">
    <location>
        <begin position="1178"/>
        <end position="1200"/>
    </location>
</feature>
<dbReference type="EMBL" id="VIIS01001107">
    <property type="protein sequence ID" value="KAF0301957.1"/>
    <property type="molecule type" value="Genomic_DNA"/>
</dbReference>
<evidence type="ECO:0000313" key="4">
    <source>
        <dbReference type="Proteomes" id="UP000440578"/>
    </source>
</evidence>
<dbReference type="InterPro" id="IPR003593">
    <property type="entry name" value="AAA+_ATPase"/>
</dbReference>
<evidence type="ECO:0000256" key="1">
    <source>
        <dbReference type="SAM" id="MobiDB-lite"/>
    </source>
</evidence>
<feature type="region of interest" description="Disordered" evidence="1">
    <location>
        <begin position="1"/>
        <end position="51"/>
    </location>
</feature>
<dbReference type="PANTHER" id="PTHR47642">
    <property type="entry name" value="ATP-DEPENDENT DNA HELICASE"/>
    <property type="match status" value="1"/>
</dbReference>
<gene>
    <name evidence="3" type="ORF">FJT64_025888</name>
</gene>
<dbReference type="SMART" id="SM00382">
    <property type="entry name" value="AAA"/>
    <property type="match status" value="2"/>
</dbReference>
<feature type="domain" description="AAA+ ATPase" evidence="2">
    <location>
        <begin position="2551"/>
        <end position="2703"/>
    </location>
</feature>